<name>A0A256GFQ2_9HYPH</name>
<proteinExistence type="predicted"/>
<sequence length="393" mass="42745">MAVNASFSGFPPPSRLLRLGFVGGGEGALIGNVHANGARLSNRWHIVAGALSSDPERARRSGRAWMLDDDRIYSDFGQMAQGEAERSDGIDAVVIATPNHLHHAVASAFLDAGIDVISDKPLTTNLDDALELVRRQQTTGLVFGVTYAYAAHAMVRQAREMIRDGMLGDVRQIHVEYFQEWAVNLTDQDGECPWRLDPAKVGAAFTVGDIGTHAMHLACFATSKELEQVRAFFHVAGAPKSLEDTAFMHLRFEGGLPGTLMVSQAAAGTQCGLRLRVFGSLAGLEWNQENPEHLLFTPLDSPTQIISRGYSAGMYPAAARFVRMPRGHPEALTDAWANLYTEFAVAIDARRSGRTLPEELLAYPDVIDGAKGVRFVQSAVQSNATGEWVDCRL</sequence>
<dbReference type="SUPFAM" id="SSF55347">
    <property type="entry name" value="Glyceraldehyde-3-phosphate dehydrogenase-like, C-terminal domain"/>
    <property type="match status" value="1"/>
</dbReference>
<evidence type="ECO:0000313" key="3">
    <source>
        <dbReference type="EMBL" id="OYR25964.1"/>
    </source>
</evidence>
<dbReference type="RefSeq" id="WP_094515329.1">
    <property type="nucleotide sequence ID" value="NZ_JBHEEP010000020.1"/>
</dbReference>
<dbReference type="Gene3D" id="3.30.360.10">
    <property type="entry name" value="Dihydrodipicolinate Reductase, domain 2"/>
    <property type="match status" value="1"/>
</dbReference>
<dbReference type="GO" id="GO:0000166">
    <property type="term" value="F:nucleotide binding"/>
    <property type="evidence" value="ECO:0007669"/>
    <property type="project" value="InterPro"/>
</dbReference>
<dbReference type="SUPFAM" id="SSF51735">
    <property type="entry name" value="NAD(P)-binding Rossmann-fold domains"/>
    <property type="match status" value="1"/>
</dbReference>
<comment type="caution">
    <text evidence="3">The sequence shown here is derived from an EMBL/GenBank/DDBJ whole genome shotgun (WGS) entry which is preliminary data.</text>
</comment>
<evidence type="ECO:0000259" key="1">
    <source>
        <dbReference type="Pfam" id="PF01408"/>
    </source>
</evidence>
<dbReference type="GO" id="GO:0016491">
    <property type="term" value="F:oxidoreductase activity"/>
    <property type="evidence" value="ECO:0007669"/>
    <property type="project" value="UniProtKB-KW"/>
</dbReference>
<evidence type="ECO:0000259" key="2">
    <source>
        <dbReference type="Pfam" id="PF22725"/>
    </source>
</evidence>
<dbReference type="EMBL" id="NNRN01000056">
    <property type="protein sequence ID" value="OYR25964.1"/>
    <property type="molecule type" value="Genomic_DNA"/>
</dbReference>
<dbReference type="InterPro" id="IPR000683">
    <property type="entry name" value="Gfo/Idh/MocA-like_OxRdtase_N"/>
</dbReference>
<organism evidence="3 4">
    <name type="scientific">Brucella lupini</name>
    <dbReference type="NCBI Taxonomy" id="255457"/>
    <lineage>
        <taxon>Bacteria</taxon>
        <taxon>Pseudomonadati</taxon>
        <taxon>Pseudomonadota</taxon>
        <taxon>Alphaproteobacteria</taxon>
        <taxon>Hyphomicrobiales</taxon>
        <taxon>Brucellaceae</taxon>
        <taxon>Brucella/Ochrobactrum group</taxon>
        <taxon>Brucella</taxon>
    </lineage>
</organism>
<protein>
    <submittedName>
        <fullName evidence="3">Oxidoreductase</fullName>
        <ecNumber evidence="3">1.1.1.-</ecNumber>
    </submittedName>
</protein>
<dbReference type="Proteomes" id="UP000216363">
    <property type="component" value="Unassembled WGS sequence"/>
</dbReference>
<dbReference type="Pfam" id="PF01408">
    <property type="entry name" value="GFO_IDH_MocA"/>
    <property type="match status" value="1"/>
</dbReference>
<accession>A0A256GFQ2</accession>
<dbReference type="AlphaFoldDB" id="A0A256GFQ2"/>
<feature type="domain" description="Gfo/Idh/MocA-like oxidoreductase N-terminal" evidence="1">
    <location>
        <begin position="18"/>
        <end position="147"/>
    </location>
</feature>
<gene>
    <name evidence="3" type="ORF">CES86_4018</name>
</gene>
<dbReference type="InterPro" id="IPR051317">
    <property type="entry name" value="Gfo/Idh/MocA_oxidoreduct"/>
</dbReference>
<dbReference type="PANTHER" id="PTHR43708">
    <property type="entry name" value="CONSERVED EXPRESSED OXIDOREDUCTASE (EUROFUNG)"/>
    <property type="match status" value="1"/>
</dbReference>
<evidence type="ECO:0000313" key="4">
    <source>
        <dbReference type="Proteomes" id="UP000216363"/>
    </source>
</evidence>
<feature type="domain" description="GFO/IDH/MocA-like oxidoreductase" evidence="2">
    <location>
        <begin position="155"/>
        <end position="284"/>
    </location>
</feature>
<dbReference type="InterPro" id="IPR036291">
    <property type="entry name" value="NAD(P)-bd_dom_sf"/>
</dbReference>
<keyword evidence="3" id="KW-0560">Oxidoreductase</keyword>
<dbReference type="Pfam" id="PF22725">
    <property type="entry name" value="GFO_IDH_MocA_C3"/>
    <property type="match status" value="1"/>
</dbReference>
<dbReference type="InterPro" id="IPR055170">
    <property type="entry name" value="GFO_IDH_MocA-like_dom"/>
</dbReference>
<dbReference type="Gene3D" id="3.40.50.720">
    <property type="entry name" value="NAD(P)-binding Rossmann-like Domain"/>
    <property type="match status" value="1"/>
</dbReference>
<dbReference type="EC" id="1.1.1.-" evidence="3"/>
<reference evidence="3 4" key="1">
    <citation type="submission" date="2017-07" db="EMBL/GenBank/DDBJ databases">
        <title>Draft genome of Ochrobactrum lupini type strain LUP21.</title>
        <authorList>
            <person name="Krzyzanowska D.M."/>
            <person name="Jafra S."/>
        </authorList>
    </citation>
    <scope>NUCLEOTIDE SEQUENCE [LARGE SCALE GENOMIC DNA]</scope>
    <source>
        <strain evidence="3 4">LUP21</strain>
    </source>
</reference>
<dbReference type="PANTHER" id="PTHR43708:SF3">
    <property type="entry name" value="OXIDOREDUCTASE"/>
    <property type="match status" value="1"/>
</dbReference>